<feature type="non-terminal residue" evidence="5">
    <location>
        <position position="1"/>
    </location>
</feature>
<dbReference type="InterPro" id="IPR036961">
    <property type="entry name" value="Kinesin_motor_dom_sf"/>
</dbReference>
<dbReference type="Proteomes" id="UP000601435">
    <property type="component" value="Unassembled WGS sequence"/>
</dbReference>
<dbReference type="PANTHER" id="PTHR46049:SF5">
    <property type="entry name" value="PLECKSTRIN HOMOLOGY DOMAIN-CONTAINING FAMILY H MEMBER 3"/>
    <property type="match status" value="1"/>
</dbReference>
<organism evidence="5 6">
    <name type="scientific">Symbiodinium necroappetens</name>
    <dbReference type="NCBI Taxonomy" id="1628268"/>
    <lineage>
        <taxon>Eukaryota</taxon>
        <taxon>Sar</taxon>
        <taxon>Alveolata</taxon>
        <taxon>Dinophyceae</taxon>
        <taxon>Suessiales</taxon>
        <taxon>Symbiodiniaceae</taxon>
        <taxon>Symbiodinium</taxon>
    </lineage>
</organism>
<keyword evidence="6" id="KW-1185">Reference proteome</keyword>
<evidence type="ECO:0000259" key="4">
    <source>
        <dbReference type="PROSITE" id="PS51456"/>
    </source>
</evidence>
<dbReference type="SUPFAM" id="SSF52540">
    <property type="entry name" value="P-loop containing nucleoside triphosphate hydrolases"/>
    <property type="match status" value="1"/>
</dbReference>
<comment type="caution">
    <text evidence="5">The sequence shown here is derived from an EMBL/GenBank/DDBJ whole genome shotgun (WGS) entry which is preliminary data.</text>
</comment>
<dbReference type="InterPro" id="IPR027417">
    <property type="entry name" value="P-loop_NTPase"/>
</dbReference>
<name>A0A812UER9_9DINO</name>
<evidence type="ECO:0000313" key="6">
    <source>
        <dbReference type="Proteomes" id="UP000601435"/>
    </source>
</evidence>
<reference evidence="5" key="1">
    <citation type="submission" date="2021-02" db="EMBL/GenBank/DDBJ databases">
        <authorList>
            <person name="Dougan E. K."/>
            <person name="Rhodes N."/>
            <person name="Thang M."/>
            <person name="Chan C."/>
        </authorList>
    </citation>
    <scope>NUCLEOTIDE SEQUENCE</scope>
</reference>
<evidence type="ECO:0000256" key="2">
    <source>
        <dbReference type="ARBA" id="ARBA00023175"/>
    </source>
</evidence>
<dbReference type="PANTHER" id="PTHR46049">
    <property type="entry name" value="AGAP003327-PA"/>
    <property type="match status" value="1"/>
</dbReference>
<dbReference type="GO" id="GO:0016459">
    <property type="term" value="C:myosin complex"/>
    <property type="evidence" value="ECO:0007669"/>
    <property type="project" value="UniProtKB-KW"/>
</dbReference>
<dbReference type="EMBL" id="CAJNJA010026951">
    <property type="protein sequence ID" value="CAE7567771.1"/>
    <property type="molecule type" value="Genomic_DNA"/>
</dbReference>
<dbReference type="InterPro" id="IPR001609">
    <property type="entry name" value="Myosin_head_motor_dom-like"/>
</dbReference>
<dbReference type="Gene3D" id="3.40.850.10">
    <property type="entry name" value="Kinesin motor domain"/>
    <property type="match status" value="1"/>
</dbReference>
<accession>A0A812UER9</accession>
<dbReference type="OrthoDB" id="422314at2759"/>
<evidence type="ECO:0000256" key="1">
    <source>
        <dbReference type="ARBA" id="ARBA00023123"/>
    </source>
</evidence>
<proteinExistence type="inferred from homology"/>
<feature type="non-terminal residue" evidence="5">
    <location>
        <position position="129"/>
    </location>
</feature>
<dbReference type="AlphaFoldDB" id="A0A812UER9"/>
<comment type="similarity">
    <text evidence="3">Belongs to the TRAFAC class myosin-kinesin ATPase superfamily. Myosin family.</text>
</comment>
<dbReference type="Pfam" id="PF00063">
    <property type="entry name" value="Myosin_head"/>
    <property type="match status" value="1"/>
</dbReference>
<dbReference type="GO" id="GO:0005524">
    <property type="term" value="F:ATP binding"/>
    <property type="evidence" value="ECO:0007669"/>
    <property type="project" value="InterPro"/>
</dbReference>
<protein>
    <submittedName>
        <fullName evidence="5">MYO7B protein</fullName>
    </submittedName>
</protein>
<dbReference type="InterPro" id="IPR051724">
    <property type="entry name" value="Actin_motor_Myosin"/>
</dbReference>
<keyword evidence="1 3" id="KW-0518">Myosin</keyword>
<gene>
    <name evidence="5" type="primary">MYO7B</name>
    <name evidence="5" type="ORF">SNEC2469_LOCUS16535</name>
</gene>
<dbReference type="Gene3D" id="1.20.58.530">
    <property type="match status" value="1"/>
</dbReference>
<feature type="domain" description="Myosin motor" evidence="4">
    <location>
        <begin position="1"/>
        <end position="129"/>
    </location>
</feature>
<evidence type="ECO:0000256" key="3">
    <source>
        <dbReference type="PROSITE-ProRule" id="PRU00782"/>
    </source>
</evidence>
<keyword evidence="3" id="KW-0009">Actin-binding</keyword>
<feature type="region of interest" description="Actin-binding" evidence="3">
    <location>
        <begin position="84"/>
        <end position="106"/>
    </location>
</feature>
<evidence type="ECO:0000313" key="5">
    <source>
        <dbReference type="EMBL" id="CAE7567771.1"/>
    </source>
</evidence>
<keyword evidence="2" id="KW-0505">Motor protein</keyword>
<comment type="caution">
    <text evidence="3">Lacks conserved residue(s) required for the propagation of feature annotation.</text>
</comment>
<dbReference type="GO" id="GO:0003774">
    <property type="term" value="F:cytoskeletal motor activity"/>
    <property type="evidence" value="ECO:0007669"/>
    <property type="project" value="InterPro"/>
</dbReference>
<sequence>RASGRDGSHLFGVKHFAGEVFYEAAHFVRKNASAHRPDICTFLREHGGSFVRQMITTDESKHLAARGGRKLFGRTLINIFQQELNELCNTLEARDCRHIRCLRPNDDQKPLFFDDQSMLRQCRYSGLLE</sequence>
<dbReference type="PROSITE" id="PS51456">
    <property type="entry name" value="MYOSIN_MOTOR"/>
    <property type="match status" value="1"/>
</dbReference>
<dbReference type="GO" id="GO:0003779">
    <property type="term" value="F:actin binding"/>
    <property type="evidence" value="ECO:0007669"/>
    <property type="project" value="UniProtKB-KW"/>
</dbReference>